<feature type="repeat" description="ANK" evidence="3">
    <location>
        <begin position="128"/>
        <end position="160"/>
    </location>
</feature>
<sequence length="335" mass="37066">MSNRIEEAIRQDDYMQLKLLLEDLNPIDLEEALLKSCDLGAINCVAILLNVGVNKDCVDNLRLTPLMRACILGSTGIVSLLVTWGCEINALGGPSANSPLHMAAMAGHMDICQILIEARANVNSRNEREDTPLIVASAGGHLDVVNLLVKNHASINRRGYLESSALHVATELGHIDVCSYLISAGASLEDEDTYGNTPLVCAAEKGCVKLLLMYLSQGAEVNRVSHSGTTALHYAAKHGWTDCCQISVQNKFEALGDAEEVEQQWENFKSAIMEAATEVIPKVKRKAKQKWMTEEILNMMEERRCAKGNKEKYEQIHKKVQEKCNMSKENWVNEK</sequence>
<dbReference type="GO" id="GO:0004842">
    <property type="term" value="F:ubiquitin-protein transferase activity"/>
    <property type="evidence" value="ECO:0007669"/>
    <property type="project" value="TreeGrafter"/>
</dbReference>
<dbReference type="EMBL" id="BLXT01006232">
    <property type="protein sequence ID" value="GFO30223.1"/>
    <property type="molecule type" value="Genomic_DNA"/>
</dbReference>
<keyword evidence="1" id="KW-0677">Repeat</keyword>
<dbReference type="SMART" id="SM00248">
    <property type="entry name" value="ANK"/>
    <property type="match status" value="7"/>
</dbReference>
<feature type="repeat" description="ANK" evidence="3">
    <location>
        <begin position="95"/>
        <end position="127"/>
    </location>
</feature>
<reference evidence="4 5" key="1">
    <citation type="journal article" date="2021" name="Elife">
        <title>Chloroplast acquisition without the gene transfer in kleptoplastic sea slugs, Plakobranchus ocellatus.</title>
        <authorList>
            <person name="Maeda T."/>
            <person name="Takahashi S."/>
            <person name="Yoshida T."/>
            <person name="Shimamura S."/>
            <person name="Takaki Y."/>
            <person name="Nagai Y."/>
            <person name="Toyoda A."/>
            <person name="Suzuki Y."/>
            <person name="Arimoto A."/>
            <person name="Ishii H."/>
            <person name="Satoh N."/>
            <person name="Nishiyama T."/>
            <person name="Hasebe M."/>
            <person name="Maruyama T."/>
            <person name="Minagawa J."/>
            <person name="Obokata J."/>
            <person name="Shigenobu S."/>
        </authorList>
    </citation>
    <scope>NUCLEOTIDE SEQUENCE [LARGE SCALE GENOMIC DNA]</scope>
</reference>
<dbReference type="GO" id="GO:0085020">
    <property type="term" value="P:protein K6-linked ubiquitination"/>
    <property type="evidence" value="ECO:0007669"/>
    <property type="project" value="TreeGrafter"/>
</dbReference>
<proteinExistence type="predicted"/>
<dbReference type="AlphaFoldDB" id="A0AAV4CGR8"/>
<feature type="repeat" description="ANK" evidence="3">
    <location>
        <begin position="161"/>
        <end position="193"/>
    </location>
</feature>
<organism evidence="4 5">
    <name type="scientific">Plakobranchus ocellatus</name>
    <dbReference type="NCBI Taxonomy" id="259542"/>
    <lineage>
        <taxon>Eukaryota</taxon>
        <taxon>Metazoa</taxon>
        <taxon>Spiralia</taxon>
        <taxon>Lophotrochozoa</taxon>
        <taxon>Mollusca</taxon>
        <taxon>Gastropoda</taxon>
        <taxon>Heterobranchia</taxon>
        <taxon>Euthyneura</taxon>
        <taxon>Panpulmonata</taxon>
        <taxon>Sacoglossa</taxon>
        <taxon>Placobranchoidea</taxon>
        <taxon>Plakobranchidae</taxon>
        <taxon>Plakobranchus</taxon>
    </lineage>
</organism>
<dbReference type="SUPFAM" id="SSF48403">
    <property type="entry name" value="Ankyrin repeat"/>
    <property type="match status" value="1"/>
</dbReference>
<dbReference type="InterPro" id="IPR002110">
    <property type="entry name" value="Ankyrin_rpt"/>
</dbReference>
<dbReference type="PANTHER" id="PTHR24171:SF9">
    <property type="entry name" value="ANKYRIN REPEAT DOMAIN-CONTAINING PROTEIN 39"/>
    <property type="match status" value="1"/>
</dbReference>
<dbReference type="Proteomes" id="UP000735302">
    <property type="component" value="Unassembled WGS sequence"/>
</dbReference>
<dbReference type="InterPro" id="IPR036770">
    <property type="entry name" value="Ankyrin_rpt-contain_sf"/>
</dbReference>
<evidence type="ECO:0000256" key="2">
    <source>
        <dbReference type="ARBA" id="ARBA00023043"/>
    </source>
</evidence>
<dbReference type="PROSITE" id="PS50088">
    <property type="entry name" value="ANK_REPEAT"/>
    <property type="match status" value="4"/>
</dbReference>
<keyword evidence="5" id="KW-1185">Reference proteome</keyword>
<evidence type="ECO:0000256" key="1">
    <source>
        <dbReference type="ARBA" id="ARBA00022737"/>
    </source>
</evidence>
<comment type="caution">
    <text evidence="4">The sequence shown here is derived from an EMBL/GenBank/DDBJ whole genome shotgun (WGS) entry which is preliminary data.</text>
</comment>
<evidence type="ECO:0000313" key="4">
    <source>
        <dbReference type="EMBL" id="GFO30223.1"/>
    </source>
</evidence>
<dbReference type="GO" id="GO:0031436">
    <property type="term" value="C:BRCA1-BARD1 complex"/>
    <property type="evidence" value="ECO:0007669"/>
    <property type="project" value="TreeGrafter"/>
</dbReference>
<dbReference type="PROSITE" id="PS50297">
    <property type="entry name" value="ANK_REP_REGION"/>
    <property type="match status" value="4"/>
</dbReference>
<keyword evidence="2 3" id="KW-0040">ANK repeat</keyword>
<accession>A0AAV4CGR8</accession>
<evidence type="ECO:0000313" key="5">
    <source>
        <dbReference type="Proteomes" id="UP000735302"/>
    </source>
</evidence>
<name>A0AAV4CGR8_9GAST</name>
<dbReference type="PANTHER" id="PTHR24171">
    <property type="entry name" value="ANKYRIN REPEAT DOMAIN-CONTAINING PROTEIN 39-RELATED"/>
    <property type="match status" value="1"/>
</dbReference>
<dbReference type="Pfam" id="PF12796">
    <property type="entry name" value="Ank_2"/>
    <property type="match status" value="3"/>
</dbReference>
<dbReference type="GO" id="GO:0070531">
    <property type="term" value="C:BRCA1-A complex"/>
    <property type="evidence" value="ECO:0007669"/>
    <property type="project" value="TreeGrafter"/>
</dbReference>
<protein>
    <submittedName>
        <fullName evidence="4">Ankyrin-1</fullName>
    </submittedName>
</protein>
<gene>
    <name evidence="4" type="ORF">PoB_005672800</name>
</gene>
<evidence type="ECO:0000256" key="3">
    <source>
        <dbReference type="PROSITE-ProRule" id="PRU00023"/>
    </source>
</evidence>
<dbReference type="Pfam" id="PF00023">
    <property type="entry name" value="Ank"/>
    <property type="match status" value="1"/>
</dbReference>
<dbReference type="Gene3D" id="1.25.40.20">
    <property type="entry name" value="Ankyrin repeat-containing domain"/>
    <property type="match status" value="1"/>
</dbReference>
<feature type="repeat" description="ANK" evidence="3">
    <location>
        <begin position="194"/>
        <end position="226"/>
    </location>
</feature>